<name>A0A133N7P2_CLOPF</name>
<evidence type="ECO:0000313" key="1">
    <source>
        <dbReference type="EMBL" id="KXA12315.1"/>
    </source>
</evidence>
<proteinExistence type="predicted"/>
<protein>
    <submittedName>
        <fullName evidence="1">Uncharacterized protein</fullName>
    </submittedName>
</protein>
<dbReference type="EMBL" id="LRPU01000067">
    <property type="protein sequence ID" value="KXA12315.1"/>
    <property type="molecule type" value="Genomic_DNA"/>
</dbReference>
<evidence type="ECO:0000313" key="2">
    <source>
        <dbReference type="Proteomes" id="UP000070646"/>
    </source>
</evidence>
<accession>A0A133N7P2</accession>
<dbReference type="Proteomes" id="UP000070646">
    <property type="component" value="Unassembled WGS sequence"/>
</dbReference>
<sequence>MVKNSNGSLKFAFFKTTFHGGHYRGQSGGQYGGHLKFKYTIMSPVERLVISRFY</sequence>
<gene>
    <name evidence="1" type="ORF">HMPREF3222_01383</name>
</gene>
<organism evidence="1 2">
    <name type="scientific">Clostridium perfringens</name>
    <dbReference type="NCBI Taxonomy" id="1502"/>
    <lineage>
        <taxon>Bacteria</taxon>
        <taxon>Bacillati</taxon>
        <taxon>Bacillota</taxon>
        <taxon>Clostridia</taxon>
        <taxon>Eubacteriales</taxon>
        <taxon>Clostridiaceae</taxon>
        <taxon>Clostridium</taxon>
    </lineage>
</organism>
<dbReference type="AlphaFoldDB" id="A0A133N7P2"/>
<comment type="caution">
    <text evidence="1">The sequence shown here is derived from an EMBL/GenBank/DDBJ whole genome shotgun (WGS) entry which is preliminary data.</text>
</comment>
<reference evidence="1 2" key="1">
    <citation type="submission" date="2016-01" db="EMBL/GenBank/DDBJ databases">
        <authorList>
            <person name="Oliw E.H."/>
        </authorList>
    </citation>
    <scope>NUCLEOTIDE SEQUENCE [LARGE SCALE GENOMIC DNA]</scope>
    <source>
        <strain evidence="1 2">MJR7757A</strain>
    </source>
</reference>